<dbReference type="GeneID" id="14536996"/>
<dbReference type="Gene3D" id="1.20.1310.10">
    <property type="entry name" value="Cullin Repeats"/>
    <property type="match status" value="4"/>
</dbReference>
<dbReference type="Pfam" id="PF26557">
    <property type="entry name" value="Cullin_AB"/>
    <property type="match status" value="1"/>
</dbReference>
<reference evidence="8 9" key="1">
    <citation type="journal article" date="2012" name="PLoS ONE">
        <title>Sequence and analysis of the genome of the pathogenic yeast Candida orthopsilosis.</title>
        <authorList>
            <person name="Riccombeni A."/>
            <person name="Vidanes G."/>
            <person name="Proux-Wera E."/>
            <person name="Wolfe K.H."/>
            <person name="Butler G."/>
        </authorList>
    </citation>
    <scope>NUCLEOTIDE SEQUENCE [LARGE SCALE GENOMIC DNA]</scope>
    <source>
        <strain evidence="8 9">Co 90-125</strain>
    </source>
</reference>
<evidence type="ECO:0000313" key="8">
    <source>
        <dbReference type="EMBL" id="CCG20436.1"/>
    </source>
</evidence>
<evidence type="ECO:0000256" key="5">
    <source>
        <dbReference type="RuleBase" id="RU003829"/>
    </source>
</evidence>
<sequence length="852" mass="98007">MIPAGARRSKIRPPRKSLISSSSSSEDPVADPAIDFEKNWSILRDAITQIQNKNVSSLSYEQLYRKAYVLVLRKFGGQLYDNVAETVKSHLLEQRLHLLSLGSSPEQFMRLLLQEWDEHLQSMKFISDVLMYLNRVYVKEHKKLLIYDLGVQLFKENVVMYNNNEIGSRMIHIVLDEISKSRRGIVVTSNMYITKIINMMESLTESNLSSEMQYGDNYYQTVFEPMFLKSSEDFFQDLSKDYIAYNSGSKYLHSTFQFINDEEKRIKFFLPQTTHLKISTLMDNILIKDKIDKVIQQSQEGLGYWLQPVMTNLTRESNPQDPNHHTELRLLYRLIGRIDDEFQLLRLRLREAIIAQGNSIPDIIRSTVDVTGYEKKGGSSTQTTFALNWVEAVLNYRISMLGIWRESFDENLVVEQTLTYAMRDFINGSKGKTSATNINAPDLLSIYMDYHIKQLSKGMASKELTTQSGDQTENLINNSVQLLRFIKDKDAFEAYYANHFAKRFLNAKVSSVGAAKSVDVEEMVLSKLCEELGSSSLDKVIKMNKDIKISRDTTRGWKTHLAKVQGQSSSLIELDLKICNVSVWPKSLTKDYKHNKPEGEEFAFKWPRQLRETIREFEEFWLSGKKNDNKSLYWSPKFGSIDLKITYPSKTYEINLSVYAAIIMLLFAPSSSLNGEEKSAFEEKKEYSYRDIVELTGIPTLELKRHLQSIAVAPKSRLLVKIPMSKDVREDDVFRLNDKFKSSTVKVKVPTVSLASSAASGKGKKTKQEEETDAVNANISEGRKIEINAAIVRILKSRRTVKHNELIEGIIKQLSSRFQPSVVQIKQQVEDLIDKEYLERDVNDRNLYHYIA</sequence>
<proteinExistence type="inferred from homology"/>
<dbReference type="InterPro" id="IPR036317">
    <property type="entry name" value="Cullin_homology_sf"/>
</dbReference>
<dbReference type="SUPFAM" id="SSF46785">
    <property type="entry name" value="Winged helix' DNA-binding domain"/>
    <property type="match status" value="1"/>
</dbReference>
<feature type="region of interest" description="Disordered" evidence="6">
    <location>
        <begin position="1"/>
        <end position="30"/>
    </location>
</feature>
<dbReference type="SMART" id="SM00884">
    <property type="entry name" value="Cullin_Nedd8"/>
    <property type="match status" value="1"/>
</dbReference>
<comment type="similarity">
    <text evidence="1 4 5">Belongs to the cullin family.</text>
</comment>
<dbReference type="PANTHER" id="PTHR11932">
    <property type="entry name" value="CULLIN"/>
    <property type="match status" value="1"/>
</dbReference>
<dbReference type="InterPro" id="IPR016157">
    <property type="entry name" value="Cullin_CS"/>
</dbReference>
<evidence type="ECO:0000259" key="7">
    <source>
        <dbReference type="PROSITE" id="PS50069"/>
    </source>
</evidence>
<dbReference type="AlphaFoldDB" id="H8WVG4"/>
<evidence type="ECO:0000256" key="3">
    <source>
        <dbReference type="ARBA" id="ARBA00022843"/>
    </source>
</evidence>
<dbReference type="Pfam" id="PF10557">
    <property type="entry name" value="Cullin_Nedd8"/>
    <property type="match status" value="1"/>
</dbReference>
<feature type="domain" description="Cullin family profile" evidence="7">
    <location>
        <begin position="439"/>
        <end position="711"/>
    </location>
</feature>
<dbReference type="OrthoDB" id="27073at2759"/>
<evidence type="ECO:0000256" key="1">
    <source>
        <dbReference type="ARBA" id="ARBA00006019"/>
    </source>
</evidence>
<dbReference type="KEGG" id="cot:CORT_0A00430"/>
<dbReference type="InterPro" id="IPR036390">
    <property type="entry name" value="WH_DNA-bd_sf"/>
</dbReference>
<dbReference type="PROSITE" id="PS01256">
    <property type="entry name" value="CULLIN_1"/>
    <property type="match status" value="1"/>
</dbReference>
<dbReference type="Gene3D" id="1.10.10.10">
    <property type="entry name" value="Winged helix-like DNA-binding domain superfamily/Winged helix DNA-binding domain"/>
    <property type="match status" value="1"/>
</dbReference>
<gene>
    <name evidence="8" type="ORF">CORT_0A00430</name>
</gene>
<dbReference type="SUPFAM" id="SSF75632">
    <property type="entry name" value="Cullin homology domain"/>
    <property type="match status" value="1"/>
</dbReference>
<dbReference type="GO" id="GO:0006511">
    <property type="term" value="P:ubiquitin-dependent protein catabolic process"/>
    <property type="evidence" value="ECO:0007669"/>
    <property type="project" value="InterPro"/>
</dbReference>
<dbReference type="eggNOG" id="KOG2166">
    <property type="taxonomic scope" value="Eukaryota"/>
</dbReference>
<evidence type="ECO:0000256" key="6">
    <source>
        <dbReference type="SAM" id="MobiDB-lite"/>
    </source>
</evidence>
<dbReference type="InterPro" id="IPR059120">
    <property type="entry name" value="Cullin-like_AB"/>
</dbReference>
<dbReference type="Proteomes" id="UP000005018">
    <property type="component" value="Chromosome 1"/>
</dbReference>
<dbReference type="RefSeq" id="XP_003865878.1">
    <property type="nucleotide sequence ID" value="XM_003865830.1"/>
</dbReference>
<dbReference type="SUPFAM" id="SSF74788">
    <property type="entry name" value="Cullin repeat-like"/>
    <property type="match status" value="1"/>
</dbReference>
<dbReference type="GO" id="GO:0031625">
    <property type="term" value="F:ubiquitin protein ligase binding"/>
    <property type="evidence" value="ECO:0007669"/>
    <property type="project" value="InterPro"/>
</dbReference>
<evidence type="ECO:0000256" key="2">
    <source>
        <dbReference type="ARBA" id="ARBA00022499"/>
    </source>
</evidence>
<dbReference type="InterPro" id="IPR019559">
    <property type="entry name" value="Cullin_neddylation_domain"/>
</dbReference>
<keyword evidence="9" id="KW-1185">Reference proteome</keyword>
<evidence type="ECO:0000256" key="4">
    <source>
        <dbReference type="PROSITE-ProRule" id="PRU00330"/>
    </source>
</evidence>
<dbReference type="PROSITE" id="PS50069">
    <property type="entry name" value="CULLIN_2"/>
    <property type="match status" value="1"/>
</dbReference>
<dbReference type="Gene3D" id="3.30.230.130">
    <property type="entry name" value="Cullin, Chain C, Domain 2"/>
    <property type="match status" value="1"/>
</dbReference>
<dbReference type="InterPro" id="IPR016159">
    <property type="entry name" value="Cullin_repeat-like_dom_sf"/>
</dbReference>
<dbReference type="InterPro" id="IPR036388">
    <property type="entry name" value="WH-like_DNA-bd_sf"/>
</dbReference>
<keyword evidence="3" id="KW-0832">Ubl conjugation</keyword>
<dbReference type="EMBL" id="HE681719">
    <property type="protein sequence ID" value="CCG20436.1"/>
    <property type="molecule type" value="Genomic_DNA"/>
</dbReference>
<dbReference type="InterPro" id="IPR001373">
    <property type="entry name" value="Cullin_N"/>
</dbReference>
<dbReference type="HOGENOM" id="CLU_004747_7_1_1"/>
<accession>H8WVG4</accession>
<protein>
    <recommendedName>
        <fullName evidence="7">Cullin family profile domain-containing protein</fullName>
    </recommendedName>
</protein>
<dbReference type="InterPro" id="IPR045093">
    <property type="entry name" value="Cullin"/>
</dbReference>
<evidence type="ECO:0000313" key="9">
    <source>
        <dbReference type="Proteomes" id="UP000005018"/>
    </source>
</evidence>
<name>H8WVG4_CANO9</name>
<dbReference type="InterPro" id="IPR016158">
    <property type="entry name" value="Cullin_homology"/>
</dbReference>
<organism evidence="8 9">
    <name type="scientific">Candida orthopsilosis (strain 90-125)</name>
    <name type="common">Yeast</name>
    <dbReference type="NCBI Taxonomy" id="1136231"/>
    <lineage>
        <taxon>Eukaryota</taxon>
        <taxon>Fungi</taxon>
        <taxon>Dikarya</taxon>
        <taxon>Ascomycota</taxon>
        <taxon>Saccharomycotina</taxon>
        <taxon>Pichiomycetes</taxon>
        <taxon>Debaryomycetaceae</taxon>
        <taxon>Candida/Lodderomyces clade</taxon>
        <taxon>Candida</taxon>
    </lineage>
</organism>
<dbReference type="GO" id="GO:0031461">
    <property type="term" value="C:cullin-RING ubiquitin ligase complex"/>
    <property type="evidence" value="ECO:0007669"/>
    <property type="project" value="InterPro"/>
</dbReference>
<dbReference type="Pfam" id="PF00888">
    <property type="entry name" value="Cullin"/>
    <property type="match status" value="1"/>
</dbReference>
<dbReference type="FunFam" id="1.10.10.10:FF:000014">
    <property type="entry name" value="Cullin 1"/>
    <property type="match status" value="1"/>
</dbReference>
<dbReference type="SMART" id="SM00182">
    <property type="entry name" value="CULLIN"/>
    <property type="match status" value="1"/>
</dbReference>
<keyword evidence="2" id="KW-1017">Isopeptide bond</keyword>